<dbReference type="InterPro" id="IPR008979">
    <property type="entry name" value="Galactose-bd-like_sf"/>
</dbReference>
<sequence length="727" mass="81476">MLVGILAAFVPVLFATPAAQWIWADGGPGVNEWLIFRRKFSLPQVSPGATLRIAAADKYWLWLNGRLIIREGGLKSGPTPTGWYVDEVDVSRALQKGDNQIAILVWHYGRPGASHRNTPQGALYVSLEDGTAKVISDAGWKVIRHPAFGQAGGGFSVTLPEQAVEFDARRDPEGWTDPQFDDRSWNAATLLGPPPVQPWGRLVSRPIPQWRDGEISPYINPGELSLPRTGPAELIGRLPFNMQVHPWIELDAQPGREVLIQVERDKKETRYVTRAGRQEFEVPTWGNGHFVKYTIPEGVQVLRIGYRPTGYDSEIVGRFSSSDAGLDLLWSKAVRTAYLCMRDTFMDCPDRERSSWPGDAANIMEITLRGLDRKSDLMIAKTFREFAGWASPKGNLWGAVPTSRFPGSFREFPSQSLLLIGFGLPAYWNSSADREFLKSFYPAMRRYLLDLYAVKDGIVQHRGPMDTQWGPGVQSWYDWGDNVDIEPLDQVLYYKALEALRDSAAALGYSEDVLSCDRLRAQMRDAFDRRYWSDAQKAYMTPQRAGAPDDRVQALAIVTGIAPPERWGSLADFLENNARCSIYMERFPLQALVEAGRPDSALTRLKRRWSAEIASDYSTLPEKFGERSNHAWGGAAIVVLAERAMGISILEPGYRRVRFDPPPTGLEFADYSLPTIHGILKLAFRRGTESVSIQLEIPEGIIVEVPDGNSIRRFGKGSWKETLPMAR</sequence>
<dbReference type="Pfam" id="PF08531">
    <property type="entry name" value="Bac_rhamnosid_N"/>
    <property type="match status" value="1"/>
</dbReference>
<dbReference type="InterPro" id="IPR035396">
    <property type="entry name" value="Bac_rhamnosid6H"/>
</dbReference>
<dbReference type="Gene3D" id="2.60.420.10">
    <property type="entry name" value="Maltose phosphorylase, domain 3"/>
    <property type="match status" value="1"/>
</dbReference>
<dbReference type="InParanoid" id="A0A146G8F5"/>
<evidence type="ECO:0000259" key="3">
    <source>
        <dbReference type="Pfam" id="PF17390"/>
    </source>
</evidence>
<protein>
    <submittedName>
        <fullName evidence="4">Alpha-L-rhamnosidase N-terminal domain-containing protein</fullName>
    </submittedName>
</protein>
<dbReference type="InterPro" id="IPR008928">
    <property type="entry name" value="6-hairpin_glycosidase_sf"/>
</dbReference>
<name>A0A146G8F5_TERSA</name>
<evidence type="ECO:0000259" key="1">
    <source>
        <dbReference type="Pfam" id="PF08531"/>
    </source>
</evidence>
<feature type="domain" description="Alpha-L-rhamnosidase C-terminal" evidence="3">
    <location>
        <begin position="646"/>
        <end position="705"/>
    </location>
</feature>
<dbReference type="InterPro" id="IPR012341">
    <property type="entry name" value="6hp_glycosidase-like_sf"/>
</dbReference>
<dbReference type="STRING" id="690879.TSACC_21372"/>
<gene>
    <name evidence="4" type="ORF">TSACC_21372</name>
</gene>
<dbReference type="PANTHER" id="PTHR34987:SF4">
    <property type="entry name" value="ALPHA-L-RHAMNOSIDASE C-TERMINAL DOMAIN-CONTAINING PROTEIN"/>
    <property type="match status" value="1"/>
</dbReference>
<comment type="caution">
    <text evidence="4">The sequence shown here is derived from an EMBL/GenBank/DDBJ whole genome shotgun (WGS) entry which is preliminary data.</text>
</comment>
<organism evidence="4 5">
    <name type="scientific">Terrimicrobium sacchariphilum</name>
    <dbReference type="NCBI Taxonomy" id="690879"/>
    <lineage>
        <taxon>Bacteria</taxon>
        <taxon>Pseudomonadati</taxon>
        <taxon>Verrucomicrobiota</taxon>
        <taxon>Terrimicrobiia</taxon>
        <taxon>Terrimicrobiales</taxon>
        <taxon>Terrimicrobiaceae</taxon>
        <taxon>Terrimicrobium</taxon>
    </lineage>
</organism>
<dbReference type="Pfam" id="PF17389">
    <property type="entry name" value="Bac_rhamnosid6H"/>
    <property type="match status" value="1"/>
</dbReference>
<accession>A0A146G8F5</accession>
<feature type="domain" description="Alpha-L-rhamnosidase six-hairpin glycosidase" evidence="2">
    <location>
        <begin position="316"/>
        <end position="601"/>
    </location>
</feature>
<evidence type="ECO:0000313" key="5">
    <source>
        <dbReference type="Proteomes" id="UP000076023"/>
    </source>
</evidence>
<dbReference type="PANTHER" id="PTHR34987">
    <property type="entry name" value="C, PUTATIVE (AFU_ORTHOLOGUE AFUA_3G02880)-RELATED"/>
    <property type="match status" value="1"/>
</dbReference>
<dbReference type="AlphaFoldDB" id="A0A146G8F5"/>
<dbReference type="Proteomes" id="UP000076023">
    <property type="component" value="Unassembled WGS sequence"/>
</dbReference>
<reference evidence="5" key="1">
    <citation type="journal article" date="2017" name="Genome Announc.">
        <title>Draft Genome Sequence of Terrimicrobium sacchariphilum NM-5T, a Facultative Anaerobic Soil Bacterium of the Class Spartobacteria.</title>
        <authorList>
            <person name="Qiu Y.L."/>
            <person name="Tourlousse D.M."/>
            <person name="Matsuura N."/>
            <person name="Ohashi A."/>
            <person name="Sekiguchi Y."/>
        </authorList>
    </citation>
    <scope>NUCLEOTIDE SEQUENCE [LARGE SCALE GENOMIC DNA]</scope>
    <source>
        <strain evidence="5">NM-5</strain>
    </source>
</reference>
<dbReference type="SUPFAM" id="SSF49785">
    <property type="entry name" value="Galactose-binding domain-like"/>
    <property type="match status" value="1"/>
</dbReference>
<proteinExistence type="predicted"/>
<dbReference type="Gene3D" id="1.50.10.10">
    <property type="match status" value="1"/>
</dbReference>
<evidence type="ECO:0000259" key="2">
    <source>
        <dbReference type="Pfam" id="PF17389"/>
    </source>
</evidence>
<dbReference type="SUPFAM" id="SSF48208">
    <property type="entry name" value="Six-hairpin glycosidases"/>
    <property type="match status" value="1"/>
</dbReference>
<keyword evidence="5" id="KW-1185">Reference proteome</keyword>
<dbReference type="GO" id="GO:0005975">
    <property type="term" value="P:carbohydrate metabolic process"/>
    <property type="evidence" value="ECO:0007669"/>
    <property type="project" value="InterPro"/>
</dbReference>
<feature type="domain" description="Bacterial alpha-L-rhamnosidase N-terminal" evidence="1">
    <location>
        <begin position="49"/>
        <end position="191"/>
    </location>
</feature>
<dbReference type="EMBL" id="BDCO01000002">
    <property type="protein sequence ID" value="GAT32968.1"/>
    <property type="molecule type" value="Genomic_DNA"/>
</dbReference>
<dbReference type="InterPro" id="IPR035398">
    <property type="entry name" value="Bac_rhamnosid_C"/>
</dbReference>
<dbReference type="Gene3D" id="2.60.120.260">
    <property type="entry name" value="Galactose-binding domain-like"/>
    <property type="match status" value="1"/>
</dbReference>
<dbReference type="InterPro" id="IPR013737">
    <property type="entry name" value="Bac_rhamnosid_N"/>
</dbReference>
<evidence type="ECO:0000313" key="4">
    <source>
        <dbReference type="EMBL" id="GAT32968.1"/>
    </source>
</evidence>
<dbReference type="Pfam" id="PF17390">
    <property type="entry name" value="Bac_rhamnosid_C"/>
    <property type="match status" value="1"/>
</dbReference>